<evidence type="ECO:0000259" key="1">
    <source>
        <dbReference type="SMART" id="SM00418"/>
    </source>
</evidence>
<dbReference type="InterPro" id="IPR001845">
    <property type="entry name" value="HTH_ArsR_DNA-bd_dom"/>
</dbReference>
<gene>
    <name evidence="2" type="ORF">P8A19_27110</name>
</gene>
<dbReference type="Pfam" id="PF12840">
    <property type="entry name" value="HTH_20"/>
    <property type="match status" value="1"/>
</dbReference>
<dbReference type="RefSeq" id="WP_306070157.1">
    <property type="nucleotide sequence ID" value="NZ_CP120988.1"/>
</dbReference>
<dbReference type="Gene3D" id="1.10.10.10">
    <property type="entry name" value="Winged helix-like DNA-binding domain superfamily/Winged helix DNA-binding domain"/>
    <property type="match status" value="1"/>
</dbReference>
<feature type="domain" description="HTH arsR-type" evidence="1">
    <location>
        <begin position="1"/>
        <end position="93"/>
    </location>
</feature>
<name>A0ABY9IXJ8_9ACTN</name>
<dbReference type="SUPFAM" id="SSF46785">
    <property type="entry name" value="Winged helix' DNA-binding domain"/>
    <property type="match status" value="1"/>
</dbReference>
<reference evidence="2 3" key="1">
    <citation type="submission" date="2023-03" db="EMBL/GenBank/DDBJ databases">
        <title>Isolation and description of six Streptomyces strains from soil environments, able to metabolize different microbial glucans.</title>
        <authorList>
            <person name="Widen T."/>
            <person name="Larsbrink J."/>
        </authorList>
    </citation>
    <scope>NUCLEOTIDE SEQUENCE [LARGE SCALE GENOMIC DNA]</scope>
    <source>
        <strain evidence="2 3">Alt2</strain>
    </source>
</reference>
<dbReference type="InterPro" id="IPR036390">
    <property type="entry name" value="WH_DNA-bd_sf"/>
</dbReference>
<evidence type="ECO:0000313" key="2">
    <source>
        <dbReference type="EMBL" id="WLQ58874.1"/>
    </source>
</evidence>
<dbReference type="EMBL" id="CP120988">
    <property type="protein sequence ID" value="WLQ58874.1"/>
    <property type="molecule type" value="Genomic_DNA"/>
</dbReference>
<proteinExistence type="predicted"/>
<sequence length="185" mass="20299">MAHPLRLDLLELLTAAGPATAAHCGRVLEVSQASCSFHLRQLAKYGFVEDAGPGRDRRERAWQVPGPRREMRIAVDDSSDGGPALERIVVEREAQAILDHVGRRDAGSVNWRQKAGVMVTAVALLSADEAAELREQWKALLAPYVARTEKDSADRLPGQRHVRYFMAATPLPAFESGDSGHESEH</sequence>
<accession>A0ABY9IXJ8</accession>
<dbReference type="InterPro" id="IPR036388">
    <property type="entry name" value="WH-like_DNA-bd_sf"/>
</dbReference>
<keyword evidence="3" id="KW-1185">Reference proteome</keyword>
<dbReference type="SMART" id="SM00418">
    <property type="entry name" value="HTH_ARSR"/>
    <property type="match status" value="1"/>
</dbReference>
<protein>
    <submittedName>
        <fullName evidence="2">Helix-turn-helix domain-containing protein</fullName>
    </submittedName>
</protein>
<dbReference type="Proteomes" id="UP001235744">
    <property type="component" value="Chromosome"/>
</dbReference>
<organism evidence="2 3">
    <name type="scientific">Streptomyces poriferorum</name>
    <dbReference type="NCBI Taxonomy" id="2798799"/>
    <lineage>
        <taxon>Bacteria</taxon>
        <taxon>Bacillati</taxon>
        <taxon>Actinomycetota</taxon>
        <taxon>Actinomycetes</taxon>
        <taxon>Kitasatosporales</taxon>
        <taxon>Streptomycetaceae</taxon>
        <taxon>Streptomyces</taxon>
    </lineage>
</organism>
<evidence type="ECO:0000313" key="3">
    <source>
        <dbReference type="Proteomes" id="UP001235744"/>
    </source>
</evidence>